<keyword evidence="2" id="KW-1185">Reference proteome</keyword>
<dbReference type="EMBL" id="BMZE01000001">
    <property type="protein sequence ID" value="GHA18956.1"/>
    <property type="molecule type" value="Genomic_DNA"/>
</dbReference>
<name>A0A918VSK3_9HYPH</name>
<organism evidence="1 2">
    <name type="scientific">Devosia pacifica</name>
    <dbReference type="NCBI Taxonomy" id="1335967"/>
    <lineage>
        <taxon>Bacteria</taxon>
        <taxon>Pseudomonadati</taxon>
        <taxon>Pseudomonadota</taxon>
        <taxon>Alphaproteobacteria</taxon>
        <taxon>Hyphomicrobiales</taxon>
        <taxon>Devosiaceae</taxon>
        <taxon>Devosia</taxon>
    </lineage>
</organism>
<dbReference type="Proteomes" id="UP000646579">
    <property type="component" value="Unassembled WGS sequence"/>
</dbReference>
<accession>A0A918VSK3</accession>
<gene>
    <name evidence="1" type="ORF">GCM10007989_12930</name>
</gene>
<comment type="caution">
    <text evidence="1">The sequence shown here is derived from an EMBL/GenBank/DDBJ whole genome shotgun (WGS) entry which is preliminary data.</text>
</comment>
<reference evidence="1" key="2">
    <citation type="submission" date="2020-09" db="EMBL/GenBank/DDBJ databases">
        <authorList>
            <person name="Sun Q."/>
            <person name="Kim S."/>
        </authorList>
    </citation>
    <scope>NUCLEOTIDE SEQUENCE</scope>
    <source>
        <strain evidence="1">KCTC 32437</strain>
    </source>
</reference>
<protein>
    <submittedName>
        <fullName evidence="1">Uncharacterized protein</fullName>
    </submittedName>
</protein>
<reference evidence="1" key="1">
    <citation type="journal article" date="2014" name="Int. J. Syst. Evol. Microbiol.">
        <title>Complete genome sequence of Corynebacterium casei LMG S-19264T (=DSM 44701T), isolated from a smear-ripened cheese.</title>
        <authorList>
            <consortium name="US DOE Joint Genome Institute (JGI-PGF)"/>
            <person name="Walter F."/>
            <person name="Albersmeier A."/>
            <person name="Kalinowski J."/>
            <person name="Ruckert C."/>
        </authorList>
    </citation>
    <scope>NUCLEOTIDE SEQUENCE</scope>
    <source>
        <strain evidence="1">KCTC 32437</strain>
    </source>
</reference>
<dbReference type="AlphaFoldDB" id="A0A918VSK3"/>
<sequence length="64" mass="6973">MNSRPSGSTLLRGAEKGFVKRPVVDMPLSRTPEKWTFVCVPKVMGNIKAYCSFDGMTGKPSPAI</sequence>
<evidence type="ECO:0000313" key="2">
    <source>
        <dbReference type="Proteomes" id="UP000646579"/>
    </source>
</evidence>
<proteinExistence type="predicted"/>
<evidence type="ECO:0000313" key="1">
    <source>
        <dbReference type="EMBL" id="GHA18956.1"/>
    </source>
</evidence>